<proteinExistence type="inferred from homology"/>
<dbReference type="InterPro" id="IPR009907">
    <property type="entry name" value="RpoY"/>
</dbReference>
<reference evidence="6 7" key="1">
    <citation type="submission" date="2017-08" db="EMBL/GenBank/DDBJ databases">
        <title>Complete Genome Sequence of Bacillus kochii Oregon-R-modENCODE STRAIN BDGP4, isolated from Drosophila melanogaster gut.</title>
        <authorList>
            <person name="Wan K.H."/>
            <person name="Yu C."/>
            <person name="Park S."/>
            <person name="Hammonds A.S."/>
            <person name="Booth B.W."/>
            <person name="Celniker S.E."/>
        </authorList>
    </citation>
    <scope>NUCLEOTIDE SEQUENCE [LARGE SCALE GENOMIC DNA]</scope>
    <source>
        <strain evidence="6 7">BDGP4</strain>
    </source>
</reference>
<evidence type="ECO:0000256" key="4">
    <source>
        <dbReference type="ARBA" id="ARBA00023163"/>
    </source>
</evidence>
<dbReference type="GO" id="GO:0003899">
    <property type="term" value="F:DNA-directed RNA polymerase activity"/>
    <property type="evidence" value="ECO:0007669"/>
    <property type="project" value="UniProtKB-UniRule"/>
</dbReference>
<dbReference type="GeneID" id="97215644"/>
<dbReference type="Pfam" id="PF07288">
    <property type="entry name" value="RpoY"/>
    <property type="match status" value="1"/>
</dbReference>
<dbReference type="Proteomes" id="UP000215137">
    <property type="component" value="Chromosome"/>
</dbReference>
<evidence type="ECO:0000313" key="7">
    <source>
        <dbReference type="Proteomes" id="UP000215137"/>
    </source>
</evidence>
<accession>A0A248TD21</accession>
<dbReference type="KEGG" id="bko:CKF48_01465"/>
<keyword evidence="4 5" id="KW-0804">Transcription</keyword>
<evidence type="ECO:0000256" key="3">
    <source>
        <dbReference type="ARBA" id="ARBA00022695"/>
    </source>
</evidence>
<keyword evidence="3 5" id="KW-0548">Nucleotidyltransferase</keyword>
<comment type="subunit">
    <text evidence="5">RNAP is composed of a core of 2 alpha, a beta and a beta' subunit. The core is associated with a delta subunit, and at least one of epsilon or omega. When a sigma factor is associated with the core the holoenzyme is formed, which can initiate transcription.</text>
</comment>
<keyword evidence="1 5" id="KW-0240">DNA-directed RNA polymerase</keyword>
<dbReference type="GO" id="GO:0003677">
    <property type="term" value="F:DNA binding"/>
    <property type="evidence" value="ECO:0007669"/>
    <property type="project" value="UniProtKB-UniRule"/>
</dbReference>
<protein>
    <recommendedName>
        <fullName evidence="5">DNA-directed RNA polymerase subunit epsilon</fullName>
        <shortName evidence="5">RNAP epsilon subunit</shortName>
        <ecNumber evidence="5">2.7.7.6</ecNumber>
    </recommendedName>
    <alternativeName>
        <fullName evidence="5">RNA polymerase epsilon subunit</fullName>
    </alternativeName>
    <alternativeName>
        <fullName evidence="5">Transcriptase subunit epsilon</fullName>
    </alternativeName>
</protein>
<comment type="similarity">
    <text evidence="5">Belongs to the RNA polymerase subunit epsilon family.</text>
</comment>
<dbReference type="GO" id="GO:0000428">
    <property type="term" value="C:DNA-directed RNA polymerase complex"/>
    <property type="evidence" value="ECO:0007669"/>
    <property type="project" value="UniProtKB-KW"/>
</dbReference>
<sequence length="70" mass="8365">MLFKVYYQESAKEVPVREHTKTVYVEGKNERDVRTKLKTRPINIEFVTAVEGDYLAYEQDHQDFKVLEIE</sequence>
<dbReference type="NCBIfam" id="NF010188">
    <property type="entry name" value="PRK13667.1"/>
    <property type="match status" value="1"/>
</dbReference>
<gene>
    <name evidence="5" type="primary">rpoY</name>
    <name evidence="6" type="ORF">CKF48_01465</name>
</gene>
<name>A0A248TD21_9BACI</name>
<evidence type="ECO:0000256" key="5">
    <source>
        <dbReference type="HAMAP-Rule" id="MF_01553"/>
    </source>
</evidence>
<dbReference type="EMBL" id="CP022983">
    <property type="protein sequence ID" value="ASV66111.1"/>
    <property type="molecule type" value="Genomic_DNA"/>
</dbReference>
<dbReference type="Gene3D" id="3.10.20.730">
    <property type="entry name" value="RNAP, epsilon subunit-like"/>
    <property type="match status" value="1"/>
</dbReference>
<comment type="catalytic activity">
    <reaction evidence="5">
        <text>RNA(n) + a ribonucleoside 5'-triphosphate = RNA(n+1) + diphosphate</text>
        <dbReference type="Rhea" id="RHEA:21248"/>
        <dbReference type="Rhea" id="RHEA-COMP:14527"/>
        <dbReference type="Rhea" id="RHEA-COMP:17342"/>
        <dbReference type="ChEBI" id="CHEBI:33019"/>
        <dbReference type="ChEBI" id="CHEBI:61557"/>
        <dbReference type="ChEBI" id="CHEBI:140395"/>
        <dbReference type="EC" id="2.7.7.6"/>
    </reaction>
</comment>
<keyword evidence="2 5" id="KW-0808">Transferase</keyword>
<dbReference type="AlphaFoldDB" id="A0A248TD21"/>
<evidence type="ECO:0000256" key="2">
    <source>
        <dbReference type="ARBA" id="ARBA00022679"/>
    </source>
</evidence>
<dbReference type="GO" id="GO:0006351">
    <property type="term" value="P:DNA-templated transcription"/>
    <property type="evidence" value="ECO:0007669"/>
    <property type="project" value="UniProtKB-UniRule"/>
</dbReference>
<evidence type="ECO:0000256" key="1">
    <source>
        <dbReference type="ARBA" id="ARBA00022478"/>
    </source>
</evidence>
<dbReference type="EC" id="2.7.7.6" evidence="5"/>
<keyword evidence="7" id="KW-1185">Reference proteome</keyword>
<dbReference type="OrthoDB" id="2147503at2"/>
<comment type="function">
    <text evidence="5">A non-essential component of RNA polymerase (RNAP).</text>
</comment>
<dbReference type="HAMAP" id="MF_01553">
    <property type="entry name" value="RNApol_bact_RpoY"/>
    <property type="match status" value="1"/>
</dbReference>
<evidence type="ECO:0000313" key="6">
    <source>
        <dbReference type="EMBL" id="ASV66111.1"/>
    </source>
</evidence>
<organism evidence="6 7">
    <name type="scientific">Cytobacillus kochii</name>
    <dbReference type="NCBI Taxonomy" id="859143"/>
    <lineage>
        <taxon>Bacteria</taxon>
        <taxon>Bacillati</taxon>
        <taxon>Bacillota</taxon>
        <taxon>Bacilli</taxon>
        <taxon>Bacillales</taxon>
        <taxon>Bacillaceae</taxon>
        <taxon>Cytobacillus</taxon>
    </lineage>
</organism>
<dbReference type="RefSeq" id="WP_095369686.1">
    <property type="nucleotide sequence ID" value="NZ_CANMJM010000002.1"/>
</dbReference>